<dbReference type="Gene3D" id="3.30.420.300">
    <property type="entry name" value="2-keto-3-deoxy-galactonokinase, substrate binding domain"/>
    <property type="match status" value="1"/>
</dbReference>
<dbReference type="GO" id="GO:0034194">
    <property type="term" value="P:D-galactonate catabolic process"/>
    <property type="evidence" value="ECO:0007669"/>
    <property type="project" value="InterPro"/>
</dbReference>
<dbReference type="CDD" id="cd24012">
    <property type="entry name" value="ASKHA_NBD_KDGal-kinase"/>
    <property type="match status" value="1"/>
</dbReference>
<keyword evidence="1" id="KW-0808">Transferase</keyword>
<reference evidence="1 2" key="1">
    <citation type="submission" date="2018-06" db="EMBL/GenBank/DDBJ databases">
        <title>Genomic Encyclopedia of Type Strains, Phase IV (KMG-IV): sequencing the most valuable type-strain genomes for metagenomic binning, comparative biology and taxonomic classification.</title>
        <authorList>
            <person name="Goeker M."/>
        </authorList>
    </citation>
    <scope>NUCLEOTIDE SEQUENCE [LARGE SCALE GENOMIC DNA]</scope>
    <source>
        <strain evidence="1 2">DSM 26720</strain>
    </source>
</reference>
<dbReference type="InterPro" id="IPR042258">
    <property type="entry name" value="DGOK_N"/>
</dbReference>
<comment type="caution">
    <text evidence="1">The sequence shown here is derived from an EMBL/GenBank/DDBJ whole genome shotgun (WGS) entry which is preliminary data.</text>
</comment>
<protein>
    <submittedName>
        <fullName evidence="1">2-dehydro-3-deoxygalactonokinase</fullName>
    </submittedName>
</protein>
<dbReference type="Proteomes" id="UP000249453">
    <property type="component" value="Unassembled WGS sequence"/>
</dbReference>
<accession>A0A364JUC5</accession>
<keyword evidence="2" id="KW-1185">Reference proteome</keyword>
<name>A0A364JUC5_9HYPH</name>
<evidence type="ECO:0000313" key="1">
    <source>
        <dbReference type="EMBL" id="RAK27881.1"/>
    </source>
</evidence>
<keyword evidence="1" id="KW-0418">Kinase</keyword>
<gene>
    <name evidence="1" type="ORF">C7374_10886</name>
</gene>
<dbReference type="EMBL" id="QLMK01000008">
    <property type="protein sequence ID" value="RAK27881.1"/>
    <property type="molecule type" value="Genomic_DNA"/>
</dbReference>
<sequence length="320" mass="33859">MQGEEKNMFYALVDWGTSSFRLWIVDQNGTVLRESKSDEGMMKASEIGFAAVLERHLNDLGAPAQLPVMISGMAGARQGWVEAPYLPVPAALDKLAENAVRVQHAKRDVRIIPGVAQMQSDAANVMRGEETQLAGVIKSMPNGLVCMPGTHCKWVSLQEGQVAGLTSFMTGELFAVLSQHSILKHAIDPASKFDADTPAFKRAAEQALQAPEQALSMLFQVRASQLLGFEQNADGSAHLSGILIGAEIGTALRIYGGGKAGLVASDRLNGLYRPIMEKAGFDVTLFDGEKVVRAGLLAAASLISSSGASSGPSSVHPSGV</sequence>
<evidence type="ECO:0000313" key="2">
    <source>
        <dbReference type="Proteomes" id="UP000249453"/>
    </source>
</evidence>
<proteinExistence type="predicted"/>
<organism evidence="1 2">
    <name type="scientific">Falsochrobactrum ovis</name>
    <dbReference type="NCBI Taxonomy" id="1293442"/>
    <lineage>
        <taxon>Bacteria</taxon>
        <taxon>Pseudomonadati</taxon>
        <taxon>Pseudomonadota</taxon>
        <taxon>Alphaproteobacteria</taxon>
        <taxon>Hyphomicrobiales</taxon>
        <taxon>Brucellaceae</taxon>
        <taxon>Falsochrobactrum</taxon>
    </lineage>
</organism>
<dbReference type="Pfam" id="PF05035">
    <property type="entry name" value="DGOK"/>
    <property type="match status" value="1"/>
</dbReference>
<dbReference type="GO" id="GO:0008671">
    <property type="term" value="F:2-dehydro-3-deoxygalactonokinase activity"/>
    <property type="evidence" value="ECO:0007669"/>
    <property type="project" value="InterPro"/>
</dbReference>
<dbReference type="Gene3D" id="3.30.420.310">
    <property type="entry name" value="2-keto-3-deoxy-galactonokinase, C-terminal domain"/>
    <property type="match status" value="1"/>
</dbReference>
<dbReference type="InterPro" id="IPR042257">
    <property type="entry name" value="DGOK_C"/>
</dbReference>
<dbReference type="AlphaFoldDB" id="A0A364JUC5"/>
<dbReference type="InterPro" id="IPR007729">
    <property type="entry name" value="DGOK"/>
</dbReference>